<dbReference type="Proteomes" id="UP000693946">
    <property type="component" value="Linkage Group LG13"/>
</dbReference>
<dbReference type="EMBL" id="JAGKHQ010000005">
    <property type="protein sequence ID" value="KAG7516011.1"/>
    <property type="molecule type" value="Genomic_DNA"/>
</dbReference>
<evidence type="ECO:0000313" key="1">
    <source>
        <dbReference type="EMBL" id="KAG7516011.1"/>
    </source>
</evidence>
<organism evidence="1 2">
    <name type="scientific">Solea senegalensis</name>
    <name type="common">Senegalese sole</name>
    <dbReference type="NCBI Taxonomy" id="28829"/>
    <lineage>
        <taxon>Eukaryota</taxon>
        <taxon>Metazoa</taxon>
        <taxon>Chordata</taxon>
        <taxon>Craniata</taxon>
        <taxon>Vertebrata</taxon>
        <taxon>Euteleostomi</taxon>
        <taxon>Actinopterygii</taxon>
        <taxon>Neopterygii</taxon>
        <taxon>Teleostei</taxon>
        <taxon>Neoteleostei</taxon>
        <taxon>Acanthomorphata</taxon>
        <taxon>Carangaria</taxon>
        <taxon>Pleuronectiformes</taxon>
        <taxon>Pleuronectoidei</taxon>
        <taxon>Soleidae</taxon>
        <taxon>Solea</taxon>
    </lineage>
</organism>
<proteinExistence type="predicted"/>
<evidence type="ECO:0000313" key="2">
    <source>
        <dbReference type="Proteomes" id="UP000693946"/>
    </source>
</evidence>
<dbReference type="PANTHER" id="PTHR45913:SF11">
    <property type="entry name" value="EPM2A-INTERACTING PROTEIN 1"/>
    <property type="match status" value="1"/>
</dbReference>
<sequence>MSSSAVTVSVSAAEFARFIPDTMPELRTQVARNLSMFGSTYLCEQLFSLMKLNKTSHRSRLTDEHVNSILRISSAQSLTPNINELVLKMRH</sequence>
<reference evidence="1 2" key="1">
    <citation type="journal article" date="2021" name="Sci. Rep.">
        <title>Chromosome anchoring in Senegalese sole (Solea senegalensis) reveals sex-associated markers and genome rearrangements in flatfish.</title>
        <authorList>
            <person name="Guerrero-Cozar I."/>
            <person name="Gomez-Garrido J."/>
            <person name="Berbel C."/>
            <person name="Martinez-Blanch J.F."/>
            <person name="Alioto T."/>
            <person name="Claros M.G."/>
            <person name="Gagnaire P.A."/>
            <person name="Manchado M."/>
        </authorList>
    </citation>
    <scope>NUCLEOTIDE SEQUENCE [LARGE SCALE GENOMIC DNA]</scope>
    <source>
        <strain evidence="1">Sse05_10M</strain>
    </source>
</reference>
<protein>
    <submittedName>
        <fullName evidence="1">General transcription factor II-I repeat domain-containing protein 2-like</fullName>
    </submittedName>
</protein>
<accession>A0AAV6SDZ8</accession>
<comment type="caution">
    <text evidence="1">The sequence shown here is derived from an EMBL/GenBank/DDBJ whole genome shotgun (WGS) entry which is preliminary data.</text>
</comment>
<keyword evidence="2" id="KW-1185">Reference proteome</keyword>
<gene>
    <name evidence="1" type="ORF">JOB18_020298</name>
</gene>
<dbReference type="AlphaFoldDB" id="A0AAV6SDZ8"/>
<name>A0AAV6SDZ8_SOLSE</name>
<dbReference type="PANTHER" id="PTHR45913">
    <property type="entry name" value="EPM2A-INTERACTING PROTEIN 1"/>
    <property type="match status" value="1"/>
</dbReference>